<dbReference type="InterPro" id="IPR004358">
    <property type="entry name" value="Sig_transdc_His_kin-like_C"/>
</dbReference>
<evidence type="ECO:0000256" key="2">
    <source>
        <dbReference type="ARBA" id="ARBA00012438"/>
    </source>
</evidence>
<dbReference type="Pfam" id="PF00497">
    <property type="entry name" value="SBP_bac_3"/>
    <property type="match status" value="1"/>
</dbReference>
<evidence type="ECO:0000259" key="8">
    <source>
        <dbReference type="PROSITE" id="PS50109"/>
    </source>
</evidence>
<dbReference type="SUPFAM" id="SSF47384">
    <property type="entry name" value="Homodimeric domain of signal transducing histidine kinase"/>
    <property type="match status" value="1"/>
</dbReference>
<evidence type="ECO:0000256" key="1">
    <source>
        <dbReference type="ARBA" id="ARBA00000085"/>
    </source>
</evidence>
<dbReference type="CDD" id="cd17546">
    <property type="entry name" value="REC_hyHK_CKI1_RcsC-like"/>
    <property type="match status" value="1"/>
</dbReference>
<sequence length="927" mass="100812">MRTTGWSSAMMMRSVILWYGPGCRGLDGKQASTVFLILWRAKLVRTILALGRRFGAGVLMLLVPAMAWPVPVLPRVQNSGHVDVHGTLVVGVYDSGRPGGSSARPQHGNRPAVAGLPAASDTRQARGLEQGTSLLSLRVGFPPNAPPLSFADARGQPSGLARDYLQLLGQAGVTLVPETSHDWYDLREKMRGGRIDAVMAVPDDSRYLGKDWVFSQPFISVPNVIVTRRGSNTVDMAGLSGKRILLSDPERLRVQVLQSAPGARIIAARSAEQALQRLLDGEAQAYIGNLALVDRLLRQGLSGKLRIAAPAGFNDQLSLAVKREHAWLATRFDQLLQDMGPRERERLRDGWLAVDPPADTHWGTVARWGAAILLALLAALLVHALGCWRLKREVAGRRRLERRLAEVTHNLPAIVYQMRRAPDGRLDFPYVAGDMQPLFGIERQQAMASAPAVMACIDERDRADVEAAIKHAARDFLPLVLEFRTLATSPPRWVRSQAQPYAATAGTVTWSGYWVDVTDARAQADALQQAMVVAEQAAEAKARFLATMSHEIRTPMSGVLGMLEMLAHSSLQPGQRSQLVEAEAAAQALRQMLDDILDYAKIDAGALQLDPLPLPLRPLLESLHRQFAPAAAARGLPLRLDVDPRLAAAHEADGLRLRQVLNNLLGNAIRFTDEGEVALRVEVLEGSADSLQELRIQVIDTGVGIDGETLQALFQPFAINDVPPQRDAGGAGLGLALCQRLVQLMGGRLQVHSVPGAGTEVDVLLELPVASNDDLAATVPGPGGVPPLPVGLRHARVLVLEDHPTAQAMMAWRLQQLGVDHAVASDGREGLQLLSSSLFDMIITDCRMPVMDGYAFTRLLREREERQGDRRLPVVALTASLLEEDLRRCRDAGMDEVLTKPLSLVHLRQCLLRWLPAQVGDAALADG</sequence>
<dbReference type="Gene3D" id="3.30.565.10">
    <property type="entry name" value="Histidine kinase-like ATPase, C-terminal domain"/>
    <property type="match status" value="1"/>
</dbReference>
<dbReference type="PROSITE" id="PS50110">
    <property type="entry name" value="RESPONSE_REGULATORY"/>
    <property type="match status" value="1"/>
</dbReference>
<dbReference type="EMBL" id="JACGXS010000008">
    <property type="protein sequence ID" value="MBA8683076.1"/>
    <property type="molecule type" value="Genomic_DNA"/>
</dbReference>
<dbReference type="SMART" id="SM00448">
    <property type="entry name" value="REC"/>
    <property type="match status" value="1"/>
</dbReference>
<dbReference type="PANTHER" id="PTHR45339">
    <property type="entry name" value="HYBRID SIGNAL TRANSDUCTION HISTIDINE KINASE J"/>
    <property type="match status" value="1"/>
</dbReference>
<dbReference type="SMART" id="SM00062">
    <property type="entry name" value="PBPb"/>
    <property type="match status" value="1"/>
</dbReference>
<evidence type="ECO:0000259" key="9">
    <source>
        <dbReference type="PROSITE" id="PS50110"/>
    </source>
</evidence>
<name>A0A7W3IJ88_9GAMM</name>
<dbReference type="InterPro" id="IPR036890">
    <property type="entry name" value="HATPase_C_sf"/>
</dbReference>
<evidence type="ECO:0000256" key="5">
    <source>
        <dbReference type="PROSITE-ProRule" id="PRU00169"/>
    </source>
</evidence>
<dbReference type="CDD" id="cd01007">
    <property type="entry name" value="PBP2_BvgS_HisK_like"/>
    <property type="match status" value="1"/>
</dbReference>
<dbReference type="InterPro" id="IPR011006">
    <property type="entry name" value="CheY-like_superfamily"/>
</dbReference>
<evidence type="ECO:0000256" key="6">
    <source>
        <dbReference type="SAM" id="MobiDB-lite"/>
    </source>
</evidence>
<dbReference type="SMART" id="SM00387">
    <property type="entry name" value="HATPase_c"/>
    <property type="match status" value="1"/>
</dbReference>
<evidence type="ECO:0000256" key="3">
    <source>
        <dbReference type="ARBA" id="ARBA00022553"/>
    </source>
</evidence>
<dbReference type="InterPro" id="IPR003661">
    <property type="entry name" value="HisK_dim/P_dom"/>
</dbReference>
<dbReference type="InterPro" id="IPR003594">
    <property type="entry name" value="HATPase_dom"/>
</dbReference>
<dbReference type="Pfam" id="PF02518">
    <property type="entry name" value="HATPase_c"/>
    <property type="match status" value="1"/>
</dbReference>
<evidence type="ECO:0000313" key="10">
    <source>
        <dbReference type="EMBL" id="MBA8683076.1"/>
    </source>
</evidence>
<feature type="modified residue" description="4-aspartylphosphate" evidence="5">
    <location>
        <position position="845"/>
    </location>
</feature>
<dbReference type="InterPro" id="IPR001638">
    <property type="entry name" value="Solute-binding_3/MltF_N"/>
</dbReference>
<dbReference type="PROSITE" id="PS50109">
    <property type="entry name" value="HIS_KIN"/>
    <property type="match status" value="1"/>
</dbReference>
<dbReference type="GO" id="GO:0000155">
    <property type="term" value="F:phosphorelay sensor kinase activity"/>
    <property type="evidence" value="ECO:0007669"/>
    <property type="project" value="InterPro"/>
</dbReference>
<dbReference type="Pfam" id="PF00072">
    <property type="entry name" value="Response_reg"/>
    <property type="match status" value="1"/>
</dbReference>
<gene>
    <name evidence="10" type="ORF">H4O11_14850</name>
</gene>
<dbReference type="InterPro" id="IPR005467">
    <property type="entry name" value="His_kinase_dom"/>
</dbReference>
<keyword evidence="7" id="KW-0472">Membrane</keyword>
<protein>
    <recommendedName>
        <fullName evidence="2">histidine kinase</fullName>
        <ecNumber evidence="2">2.7.13.3</ecNumber>
    </recommendedName>
</protein>
<feature type="transmembrane region" description="Helical" evidence="7">
    <location>
        <begin position="50"/>
        <end position="70"/>
    </location>
</feature>
<dbReference type="AlphaFoldDB" id="A0A7W3IJ88"/>
<dbReference type="PANTHER" id="PTHR45339:SF1">
    <property type="entry name" value="HYBRID SIGNAL TRANSDUCTION HISTIDINE KINASE J"/>
    <property type="match status" value="1"/>
</dbReference>
<dbReference type="InterPro" id="IPR036097">
    <property type="entry name" value="HisK_dim/P_sf"/>
</dbReference>
<dbReference type="Gene3D" id="1.10.287.130">
    <property type="match status" value="1"/>
</dbReference>
<keyword evidence="11" id="KW-1185">Reference proteome</keyword>
<comment type="catalytic activity">
    <reaction evidence="1">
        <text>ATP + protein L-histidine = ADP + protein N-phospho-L-histidine.</text>
        <dbReference type="EC" id="2.7.13.3"/>
    </reaction>
</comment>
<dbReference type="SUPFAM" id="SSF52172">
    <property type="entry name" value="CheY-like"/>
    <property type="match status" value="1"/>
</dbReference>
<dbReference type="Gene3D" id="3.40.50.2300">
    <property type="match status" value="1"/>
</dbReference>
<dbReference type="Gene3D" id="3.40.190.10">
    <property type="entry name" value="Periplasmic binding protein-like II"/>
    <property type="match status" value="2"/>
</dbReference>
<dbReference type="Gene3D" id="3.30.450.20">
    <property type="entry name" value="PAS domain"/>
    <property type="match status" value="1"/>
</dbReference>
<evidence type="ECO:0000256" key="4">
    <source>
        <dbReference type="ARBA" id="ARBA00023012"/>
    </source>
</evidence>
<dbReference type="PRINTS" id="PR00344">
    <property type="entry name" value="BCTRLSENSOR"/>
</dbReference>
<comment type="caution">
    <text evidence="10">The sequence shown here is derived from an EMBL/GenBank/DDBJ whole genome shotgun (WGS) entry which is preliminary data.</text>
</comment>
<keyword evidence="7" id="KW-0812">Transmembrane</keyword>
<feature type="domain" description="Histidine kinase" evidence="8">
    <location>
        <begin position="547"/>
        <end position="769"/>
    </location>
</feature>
<dbReference type="CDD" id="cd00082">
    <property type="entry name" value="HisKA"/>
    <property type="match status" value="1"/>
</dbReference>
<accession>A0A7W3IJ88</accession>
<dbReference type="InterPro" id="IPR001789">
    <property type="entry name" value="Sig_transdc_resp-reg_receiver"/>
</dbReference>
<keyword evidence="4" id="KW-0902">Two-component regulatory system</keyword>
<keyword evidence="3 5" id="KW-0597">Phosphoprotein</keyword>
<feature type="domain" description="Response regulatory" evidence="9">
    <location>
        <begin position="796"/>
        <end position="915"/>
    </location>
</feature>
<dbReference type="SMART" id="SM00388">
    <property type="entry name" value="HisKA"/>
    <property type="match status" value="1"/>
</dbReference>
<proteinExistence type="predicted"/>
<dbReference type="EC" id="2.7.13.3" evidence="2"/>
<dbReference type="Proteomes" id="UP000547058">
    <property type="component" value="Unassembled WGS sequence"/>
</dbReference>
<dbReference type="FunFam" id="3.30.565.10:FF:000010">
    <property type="entry name" value="Sensor histidine kinase RcsC"/>
    <property type="match status" value="1"/>
</dbReference>
<dbReference type="Pfam" id="PF00512">
    <property type="entry name" value="HisKA"/>
    <property type="match status" value="1"/>
</dbReference>
<dbReference type="SUPFAM" id="SSF53850">
    <property type="entry name" value="Periplasmic binding protein-like II"/>
    <property type="match status" value="1"/>
</dbReference>
<dbReference type="SUPFAM" id="SSF55874">
    <property type="entry name" value="ATPase domain of HSP90 chaperone/DNA topoisomerase II/histidine kinase"/>
    <property type="match status" value="1"/>
</dbReference>
<feature type="region of interest" description="Disordered" evidence="6">
    <location>
        <begin position="98"/>
        <end position="122"/>
    </location>
</feature>
<organism evidence="10 11">
    <name type="scientific">Stenotrophomonas tumulicola</name>
    <dbReference type="NCBI Taxonomy" id="1685415"/>
    <lineage>
        <taxon>Bacteria</taxon>
        <taxon>Pseudomonadati</taxon>
        <taxon>Pseudomonadota</taxon>
        <taxon>Gammaproteobacteria</taxon>
        <taxon>Lysobacterales</taxon>
        <taxon>Lysobacteraceae</taxon>
        <taxon>Stenotrophomonas</taxon>
    </lineage>
</organism>
<keyword evidence="7" id="KW-1133">Transmembrane helix</keyword>
<reference evidence="10 11" key="1">
    <citation type="submission" date="2020-08" db="EMBL/GenBank/DDBJ databases">
        <title>Stenotrophomonas tumulicola JCM 30961.</title>
        <authorList>
            <person name="Deng Y."/>
        </authorList>
    </citation>
    <scope>NUCLEOTIDE SEQUENCE [LARGE SCALE GENOMIC DNA]</scope>
    <source>
        <strain evidence="10 11">JCM 30961</strain>
    </source>
</reference>
<evidence type="ECO:0000256" key="7">
    <source>
        <dbReference type="SAM" id="Phobius"/>
    </source>
</evidence>
<evidence type="ECO:0000313" key="11">
    <source>
        <dbReference type="Proteomes" id="UP000547058"/>
    </source>
</evidence>